<gene>
    <name evidence="2" type="ORF">ZOSMA_90G00210</name>
</gene>
<protein>
    <recommendedName>
        <fullName evidence="4">Transducin/WD40 repeat-like superfamily protein</fullName>
    </recommendedName>
</protein>
<proteinExistence type="predicted"/>
<organism evidence="2 3">
    <name type="scientific">Zostera marina</name>
    <name type="common">Eelgrass</name>
    <dbReference type="NCBI Taxonomy" id="29655"/>
    <lineage>
        <taxon>Eukaryota</taxon>
        <taxon>Viridiplantae</taxon>
        <taxon>Streptophyta</taxon>
        <taxon>Embryophyta</taxon>
        <taxon>Tracheophyta</taxon>
        <taxon>Spermatophyta</taxon>
        <taxon>Magnoliopsida</taxon>
        <taxon>Liliopsida</taxon>
        <taxon>Zosteraceae</taxon>
        <taxon>Zostera</taxon>
    </lineage>
</organism>
<evidence type="ECO:0008006" key="4">
    <source>
        <dbReference type="Google" id="ProtNLM"/>
    </source>
</evidence>
<dbReference type="STRING" id="29655.A0A0K9NJA2"/>
<dbReference type="SUPFAM" id="SSF50978">
    <property type="entry name" value="WD40 repeat-like"/>
    <property type="match status" value="1"/>
</dbReference>
<dbReference type="InterPro" id="IPR036322">
    <property type="entry name" value="WD40_repeat_dom_sf"/>
</dbReference>
<dbReference type="GO" id="GO:0048188">
    <property type="term" value="C:Set1C/COMPASS complex"/>
    <property type="evidence" value="ECO:0000318"/>
    <property type="project" value="GO_Central"/>
</dbReference>
<accession>A0A0K9NJA2</accession>
<name>A0A0K9NJA2_ZOSMR</name>
<dbReference type="AlphaFoldDB" id="A0A0K9NJA2"/>
<comment type="caution">
    <text evidence="2">The sequence shown here is derived from an EMBL/GenBank/DDBJ whole genome shotgun (WGS) entry which is preliminary data.</text>
</comment>
<dbReference type="Gene3D" id="2.130.10.10">
    <property type="entry name" value="YVTN repeat-like/Quinoprotein amine dehydrogenase"/>
    <property type="match status" value="1"/>
</dbReference>
<keyword evidence="3" id="KW-1185">Reference proteome</keyword>
<dbReference type="InterPro" id="IPR015943">
    <property type="entry name" value="WD40/YVTN_repeat-like_dom_sf"/>
</dbReference>
<evidence type="ECO:0000313" key="2">
    <source>
        <dbReference type="EMBL" id="KMZ56851.1"/>
    </source>
</evidence>
<evidence type="ECO:0000313" key="3">
    <source>
        <dbReference type="Proteomes" id="UP000036987"/>
    </source>
</evidence>
<feature type="region of interest" description="Disordered" evidence="1">
    <location>
        <begin position="264"/>
        <end position="283"/>
    </location>
</feature>
<dbReference type="OrthoDB" id="10260946at2759"/>
<evidence type="ECO:0000256" key="1">
    <source>
        <dbReference type="SAM" id="MobiDB-lite"/>
    </source>
</evidence>
<reference evidence="3" key="1">
    <citation type="journal article" date="2016" name="Nature">
        <title>The genome of the seagrass Zostera marina reveals angiosperm adaptation to the sea.</title>
        <authorList>
            <person name="Olsen J.L."/>
            <person name="Rouze P."/>
            <person name="Verhelst B."/>
            <person name="Lin Y.-C."/>
            <person name="Bayer T."/>
            <person name="Collen J."/>
            <person name="Dattolo E."/>
            <person name="De Paoli E."/>
            <person name="Dittami S."/>
            <person name="Maumus F."/>
            <person name="Michel G."/>
            <person name="Kersting A."/>
            <person name="Lauritano C."/>
            <person name="Lohaus R."/>
            <person name="Toepel M."/>
            <person name="Tonon T."/>
            <person name="Vanneste K."/>
            <person name="Amirebrahimi M."/>
            <person name="Brakel J."/>
            <person name="Bostroem C."/>
            <person name="Chovatia M."/>
            <person name="Grimwood J."/>
            <person name="Jenkins J.W."/>
            <person name="Jueterbock A."/>
            <person name="Mraz A."/>
            <person name="Stam W.T."/>
            <person name="Tice H."/>
            <person name="Bornberg-Bauer E."/>
            <person name="Green P.J."/>
            <person name="Pearson G.A."/>
            <person name="Procaccini G."/>
            <person name="Duarte C.M."/>
            <person name="Schmutz J."/>
            <person name="Reusch T.B.H."/>
            <person name="Van de Peer Y."/>
        </authorList>
    </citation>
    <scope>NUCLEOTIDE SEQUENCE [LARGE SCALE GENOMIC DNA]</scope>
    <source>
        <strain evidence="3">cv. Finnish</strain>
    </source>
</reference>
<dbReference type="Proteomes" id="UP000036987">
    <property type="component" value="Unassembled WGS sequence"/>
</dbReference>
<dbReference type="GO" id="GO:0003682">
    <property type="term" value="F:chromatin binding"/>
    <property type="evidence" value="ECO:0000318"/>
    <property type="project" value="GO_Central"/>
</dbReference>
<sequence length="283" mass="31893">MEKFLVPSINKPSRSVPIRMRLWDRPAVEVDGRLSREYRHKACQLFAHSCTEVGGLKHGGIGDYCRTNMANDITVGGEPMFTDRRGVMGLEFDSKGVYLACVTKSGCLTVHDFDALYFSMNHPPSSSLKNETSQILHLYEPRALYGVRWNPENQNEIACSASCLSGRVICLYDISYISSQPFEMLKRQISRPEEFTDMTFTSDGRRLIASDIGGNISIWDRNASNYPSIELTANPRTSSKSYMAGLRSIQLDVENRDLAHVGPYHKSIKGDKQERSTTPFRGY</sequence>
<dbReference type="EMBL" id="LFYR01002125">
    <property type="protein sequence ID" value="KMZ56851.1"/>
    <property type="molecule type" value="Genomic_DNA"/>
</dbReference>